<organism evidence="2 3">
    <name type="scientific">Mucilaginibacter ximonensis</name>
    <dbReference type="NCBI Taxonomy" id="538021"/>
    <lineage>
        <taxon>Bacteria</taxon>
        <taxon>Pseudomonadati</taxon>
        <taxon>Bacteroidota</taxon>
        <taxon>Sphingobacteriia</taxon>
        <taxon>Sphingobacteriales</taxon>
        <taxon>Sphingobacteriaceae</taxon>
        <taxon>Mucilaginibacter</taxon>
    </lineage>
</organism>
<proteinExistence type="predicted"/>
<dbReference type="RefSeq" id="WP_377181050.1">
    <property type="nucleotide sequence ID" value="NZ_JBHUPD010000001.1"/>
</dbReference>
<dbReference type="Proteomes" id="UP001597557">
    <property type="component" value="Unassembled WGS sequence"/>
</dbReference>
<evidence type="ECO:0000256" key="1">
    <source>
        <dbReference type="SAM" id="SignalP"/>
    </source>
</evidence>
<evidence type="ECO:0000313" key="3">
    <source>
        <dbReference type="Proteomes" id="UP001597557"/>
    </source>
</evidence>
<feature type="signal peptide" evidence="1">
    <location>
        <begin position="1"/>
        <end position="20"/>
    </location>
</feature>
<name>A0ABW5Y7Q6_9SPHI</name>
<sequence length="228" mass="25861">MKRNLVFIGLLLMTAGAVKAQTIKGSIYEEGSNQKLTNVFIKDINNKQITLADKDGRFEIKSAQGHTLVFDSPGYVSDTLFLVNEKPLKIEMKQLGVALREVTISTTRKAAFNPQAEYPEVYKNAKINILSPSTIFSKESRNARRLRRFFSNEQRENYVDRVFTASYVSSLVPLKGEELQNFMALYRPSYAYVKSNTGPSLAVYINDSYQKYKALPPDQRKLPNLNGQ</sequence>
<dbReference type="InterPro" id="IPR008969">
    <property type="entry name" value="CarboxyPept-like_regulatory"/>
</dbReference>
<gene>
    <name evidence="2" type="ORF">ACFS5N_00395</name>
</gene>
<dbReference type="EMBL" id="JBHUPD010000001">
    <property type="protein sequence ID" value="MFD2870902.1"/>
    <property type="molecule type" value="Genomic_DNA"/>
</dbReference>
<evidence type="ECO:0008006" key="4">
    <source>
        <dbReference type="Google" id="ProtNLM"/>
    </source>
</evidence>
<dbReference type="SUPFAM" id="SSF49464">
    <property type="entry name" value="Carboxypeptidase regulatory domain-like"/>
    <property type="match status" value="1"/>
</dbReference>
<accession>A0ABW5Y7Q6</accession>
<keyword evidence="3" id="KW-1185">Reference proteome</keyword>
<reference evidence="3" key="1">
    <citation type="journal article" date="2019" name="Int. J. Syst. Evol. Microbiol.">
        <title>The Global Catalogue of Microorganisms (GCM) 10K type strain sequencing project: providing services to taxonomists for standard genome sequencing and annotation.</title>
        <authorList>
            <consortium name="The Broad Institute Genomics Platform"/>
            <consortium name="The Broad Institute Genome Sequencing Center for Infectious Disease"/>
            <person name="Wu L."/>
            <person name="Ma J."/>
        </authorList>
    </citation>
    <scope>NUCLEOTIDE SEQUENCE [LARGE SCALE GENOMIC DNA]</scope>
    <source>
        <strain evidence="3">KCTC 22437</strain>
    </source>
</reference>
<keyword evidence="1" id="KW-0732">Signal</keyword>
<protein>
    <recommendedName>
        <fullName evidence="4">Carboxypeptidase-like protein</fullName>
    </recommendedName>
</protein>
<evidence type="ECO:0000313" key="2">
    <source>
        <dbReference type="EMBL" id="MFD2870902.1"/>
    </source>
</evidence>
<feature type="chain" id="PRO_5045576745" description="Carboxypeptidase-like protein" evidence="1">
    <location>
        <begin position="21"/>
        <end position="228"/>
    </location>
</feature>
<comment type="caution">
    <text evidence="2">The sequence shown here is derived from an EMBL/GenBank/DDBJ whole genome shotgun (WGS) entry which is preliminary data.</text>
</comment>